<evidence type="ECO:0000313" key="1">
    <source>
        <dbReference type="EMBL" id="KJJ86616.1"/>
    </source>
</evidence>
<dbReference type="Proteomes" id="UP000032541">
    <property type="component" value="Unassembled WGS sequence"/>
</dbReference>
<evidence type="ECO:0000313" key="2">
    <source>
        <dbReference type="Proteomes" id="UP000032541"/>
    </source>
</evidence>
<proteinExistence type="predicted"/>
<dbReference type="AlphaFoldDB" id="A0AAP0V8E0"/>
<sequence length="228" mass="25627">MPQLSGEPHRMIDTGIKEVDFLILRILCVIIHNDGARTTIDFVPQQKQILDAGIAETDTQVPYRLGIGKAGDQGLGICLDGRDNIVHFNGEFEQIRRLCMTGEIEDDKASLRIVRTQVFLYILNRLFRGGTDDGIGRFAKFAEELPHLCRKFFTPLDDSSLPLSQFEERLLRTVTIHDQKGYSLLIIENGCEHFGKATLAHAPLLGGKAQKDGLFFCLLFHCHLHIAL</sequence>
<reference evidence="1 2" key="1">
    <citation type="journal article" date="2015" name="BMC Genomics">
        <title>Comparative genome analysis of Prevotella intermedia strain isolated from infected root canal reveals features related to pathogenicity and adaptation.</title>
        <authorList>
            <person name="Ruan Y."/>
            <person name="Shen L."/>
            <person name="Zou Y."/>
            <person name="Qi Z."/>
            <person name="Yin J."/>
            <person name="Jiang J."/>
            <person name="Guo L."/>
            <person name="He L."/>
            <person name="Chen Z."/>
            <person name="Tang Z."/>
            <person name="Qin S."/>
        </authorList>
    </citation>
    <scope>NUCLEOTIDE SEQUENCE [LARGE SCALE GENOMIC DNA]</scope>
    <source>
        <strain evidence="1 2">ZT</strain>
    </source>
</reference>
<gene>
    <name evidence="1" type="ORF">M573_120025</name>
</gene>
<organism evidence="1 2">
    <name type="scientific">Prevotella intermedia ZT</name>
    <dbReference type="NCBI Taxonomy" id="1347790"/>
    <lineage>
        <taxon>Bacteria</taxon>
        <taxon>Pseudomonadati</taxon>
        <taxon>Bacteroidota</taxon>
        <taxon>Bacteroidia</taxon>
        <taxon>Bacteroidales</taxon>
        <taxon>Prevotellaceae</taxon>
        <taxon>Prevotella</taxon>
    </lineage>
</organism>
<dbReference type="EMBL" id="ATMK01000020">
    <property type="protein sequence ID" value="KJJ86616.1"/>
    <property type="molecule type" value="Genomic_DNA"/>
</dbReference>
<protein>
    <submittedName>
        <fullName evidence="1">Pusitive conjugal transfer protein TraA</fullName>
    </submittedName>
</protein>
<accession>A0AAP0V8E0</accession>
<name>A0AAP0V8E0_PREIN</name>
<comment type="caution">
    <text evidence="1">The sequence shown here is derived from an EMBL/GenBank/DDBJ whole genome shotgun (WGS) entry which is preliminary data.</text>
</comment>